<dbReference type="Proteomes" id="UP000557717">
    <property type="component" value="Unassembled WGS sequence"/>
</dbReference>
<proteinExistence type="predicted"/>
<accession>A0A840V135</accession>
<gene>
    <name evidence="2" type="ORF">HNR46_001944</name>
</gene>
<dbReference type="EMBL" id="JACHFD010000008">
    <property type="protein sequence ID" value="MBB5351705.1"/>
    <property type="molecule type" value="Genomic_DNA"/>
</dbReference>
<reference evidence="2 3" key="1">
    <citation type="submission" date="2020-08" db="EMBL/GenBank/DDBJ databases">
        <title>Genomic Encyclopedia of Type Strains, Phase IV (KMG-IV): sequencing the most valuable type-strain genomes for metagenomic binning, comparative biology and taxonomic classification.</title>
        <authorList>
            <person name="Goeker M."/>
        </authorList>
    </citation>
    <scope>NUCLEOTIDE SEQUENCE [LARGE SCALE GENOMIC DNA]</scope>
    <source>
        <strain evidence="2 3">YC6886</strain>
    </source>
</reference>
<dbReference type="AlphaFoldDB" id="A0A840V135"/>
<name>A0A840V135_9BACT</name>
<keyword evidence="3" id="KW-1185">Reference proteome</keyword>
<evidence type="ECO:0000256" key="1">
    <source>
        <dbReference type="SAM" id="MobiDB-lite"/>
    </source>
</evidence>
<protein>
    <submittedName>
        <fullName evidence="2">Uncharacterized protein</fullName>
    </submittedName>
</protein>
<evidence type="ECO:0000313" key="2">
    <source>
        <dbReference type="EMBL" id="MBB5351705.1"/>
    </source>
</evidence>
<sequence>MGVRVARSARTQAQAGEGESACSQKTKGWGVFLHNALSFAGDVPARAGAREFLVVQELSEIGGLAVTGERAVWALQIPEGIMQQAR</sequence>
<feature type="region of interest" description="Disordered" evidence="1">
    <location>
        <begin position="1"/>
        <end position="20"/>
    </location>
</feature>
<comment type="caution">
    <text evidence="2">The sequence shown here is derived from an EMBL/GenBank/DDBJ whole genome shotgun (WGS) entry which is preliminary data.</text>
</comment>
<organism evidence="2 3">
    <name type="scientific">Haloferula luteola</name>
    <dbReference type="NCBI Taxonomy" id="595692"/>
    <lineage>
        <taxon>Bacteria</taxon>
        <taxon>Pseudomonadati</taxon>
        <taxon>Verrucomicrobiota</taxon>
        <taxon>Verrucomicrobiia</taxon>
        <taxon>Verrucomicrobiales</taxon>
        <taxon>Verrucomicrobiaceae</taxon>
        <taxon>Haloferula</taxon>
    </lineage>
</organism>
<evidence type="ECO:0000313" key="3">
    <source>
        <dbReference type="Proteomes" id="UP000557717"/>
    </source>
</evidence>